<evidence type="ECO:0000313" key="2">
    <source>
        <dbReference type="Proteomes" id="UP000825799"/>
    </source>
</evidence>
<reference evidence="1 2" key="1">
    <citation type="submission" date="2021-08" db="EMBL/GenBank/DDBJ databases">
        <title>Devosia salina sp. nov., isolated from the South China Sea sediment.</title>
        <authorList>
            <person name="Zhou Z."/>
        </authorList>
    </citation>
    <scope>NUCLEOTIDE SEQUENCE [LARGE SCALE GENOMIC DNA]</scope>
    <source>
        <strain evidence="1 2">SCS-3</strain>
    </source>
</reference>
<dbReference type="EMBL" id="CP080590">
    <property type="protein sequence ID" value="QYO77315.1"/>
    <property type="molecule type" value="Genomic_DNA"/>
</dbReference>
<name>A0ABX8WM01_9HYPH</name>
<keyword evidence="2" id="KW-1185">Reference proteome</keyword>
<organism evidence="1 2">
    <name type="scientific">Devosia salina</name>
    <dbReference type="NCBI Taxonomy" id="2860336"/>
    <lineage>
        <taxon>Bacteria</taxon>
        <taxon>Pseudomonadati</taxon>
        <taxon>Pseudomonadota</taxon>
        <taxon>Alphaproteobacteria</taxon>
        <taxon>Hyphomicrobiales</taxon>
        <taxon>Devosiaceae</taxon>
        <taxon>Devosia</taxon>
    </lineage>
</organism>
<sequence>MAIRAETALARPGCLGHYIRALALDRLDLSVTLAAEAIGFIRAAFSAFLNGRASPSSCTYSAIVILPKLARAKARSWCLAISPGRNKPQPRLL</sequence>
<accession>A0ABX8WM01</accession>
<dbReference type="Proteomes" id="UP000825799">
    <property type="component" value="Chromosome"/>
</dbReference>
<proteinExistence type="predicted"/>
<dbReference type="RefSeq" id="WP_220305772.1">
    <property type="nucleotide sequence ID" value="NZ_CP080590.1"/>
</dbReference>
<protein>
    <submittedName>
        <fullName evidence="1">Uncharacterized protein</fullName>
    </submittedName>
</protein>
<gene>
    <name evidence="1" type="ORF">K1X15_01655</name>
</gene>
<evidence type="ECO:0000313" key="1">
    <source>
        <dbReference type="EMBL" id="QYO77315.1"/>
    </source>
</evidence>